<accession>A0A0M8ZP57</accession>
<name>A0A0M8ZP57_9HYME</name>
<gene>
    <name evidence="1" type="ORF">WN51_06164</name>
</gene>
<keyword evidence="2" id="KW-1185">Reference proteome</keyword>
<sequence>MSVETFISQWKQNISRKGRNYSNVRKMFKVLKSVAVRKVCVRDPIIRSYYHHVQLHLVVQADPAIFLVTTRTLVPDKEYAGGLIEKFHVEYRFPLSYESNFFIGNKNKGESIIRVNLGIGRKQWQDVRGRGSDILISMQIAFTLRPMHFDEKIHVGPNHLFTRLPLKIKVQWGNNGAWWVAALGVQQCMLVKQCALE</sequence>
<dbReference type="Proteomes" id="UP000053105">
    <property type="component" value="Unassembled WGS sequence"/>
</dbReference>
<reference evidence="1 2" key="1">
    <citation type="submission" date="2015-07" db="EMBL/GenBank/DDBJ databases">
        <title>The genome of Melipona quadrifasciata.</title>
        <authorList>
            <person name="Pan H."/>
            <person name="Kapheim K."/>
        </authorList>
    </citation>
    <scope>NUCLEOTIDE SEQUENCE [LARGE SCALE GENOMIC DNA]</scope>
    <source>
        <strain evidence="1">0111107301</strain>
        <tissue evidence="1">Whole body</tissue>
    </source>
</reference>
<protein>
    <submittedName>
        <fullName evidence="1">Uncharacterized protein</fullName>
    </submittedName>
</protein>
<dbReference type="AlphaFoldDB" id="A0A0M8ZP57"/>
<evidence type="ECO:0000313" key="1">
    <source>
        <dbReference type="EMBL" id="KOX68270.1"/>
    </source>
</evidence>
<dbReference type="EMBL" id="KQ435944">
    <property type="protein sequence ID" value="KOX68270.1"/>
    <property type="molecule type" value="Genomic_DNA"/>
</dbReference>
<evidence type="ECO:0000313" key="2">
    <source>
        <dbReference type="Proteomes" id="UP000053105"/>
    </source>
</evidence>
<organism evidence="1 2">
    <name type="scientific">Melipona quadrifasciata</name>
    <dbReference type="NCBI Taxonomy" id="166423"/>
    <lineage>
        <taxon>Eukaryota</taxon>
        <taxon>Metazoa</taxon>
        <taxon>Ecdysozoa</taxon>
        <taxon>Arthropoda</taxon>
        <taxon>Hexapoda</taxon>
        <taxon>Insecta</taxon>
        <taxon>Pterygota</taxon>
        <taxon>Neoptera</taxon>
        <taxon>Endopterygota</taxon>
        <taxon>Hymenoptera</taxon>
        <taxon>Apocrita</taxon>
        <taxon>Aculeata</taxon>
        <taxon>Apoidea</taxon>
        <taxon>Anthophila</taxon>
        <taxon>Apidae</taxon>
        <taxon>Melipona</taxon>
    </lineage>
</organism>
<proteinExistence type="predicted"/>